<accession>A0A8B9A835</accession>
<dbReference type="GO" id="GO:0005524">
    <property type="term" value="F:ATP binding"/>
    <property type="evidence" value="ECO:0007669"/>
    <property type="project" value="UniProtKB-KW"/>
</dbReference>
<dbReference type="InterPro" id="IPR045845">
    <property type="entry name" value="BSK"/>
</dbReference>
<dbReference type="AlphaFoldDB" id="A0A8B9A835"/>
<dbReference type="RefSeq" id="XP_038980053.1">
    <property type="nucleotide sequence ID" value="XM_039124125.1"/>
</dbReference>
<dbReference type="Gene3D" id="3.30.200.20">
    <property type="entry name" value="Phosphorylase Kinase, domain 1"/>
    <property type="match status" value="1"/>
</dbReference>
<sequence length="198" mass="21584">MYIAARNRGAEIGKGDKRERPGAEKGETSDILLSCFPIPIQHSKILFQSPCSHHAIHSLFFLLLSSLHPSRISLSFSFSPVSILPSLSLPDDYMGAIMGARCRPASNSLSDDGGDGDREGVPVFGEFRLEELRAVTAGFGPHHIVSKHGEELSNVVCRGQLPHTDRVVAVKRLNKSAWPDPRQLLKEARFGGSSRASD</sequence>
<dbReference type="PANTHER" id="PTHR45863">
    <property type="entry name" value="SERINE/THREONINE-PROTEIN KINASE BSK5"/>
    <property type="match status" value="1"/>
</dbReference>
<gene>
    <name evidence="2" type="primary">LOC103722640</name>
</gene>
<dbReference type="GO" id="GO:0012505">
    <property type="term" value="C:endomembrane system"/>
    <property type="evidence" value="ECO:0007669"/>
    <property type="project" value="UniProtKB-SubCell"/>
</dbReference>
<dbReference type="GeneID" id="103722640"/>
<organism evidence="1 2">
    <name type="scientific">Phoenix dactylifera</name>
    <name type="common">Date palm</name>
    <dbReference type="NCBI Taxonomy" id="42345"/>
    <lineage>
        <taxon>Eukaryota</taxon>
        <taxon>Viridiplantae</taxon>
        <taxon>Streptophyta</taxon>
        <taxon>Embryophyta</taxon>
        <taxon>Tracheophyta</taxon>
        <taxon>Spermatophyta</taxon>
        <taxon>Magnoliopsida</taxon>
        <taxon>Liliopsida</taxon>
        <taxon>Arecaceae</taxon>
        <taxon>Coryphoideae</taxon>
        <taxon>Phoeniceae</taxon>
        <taxon>Phoenix</taxon>
    </lineage>
</organism>
<dbReference type="GO" id="GO:0004672">
    <property type="term" value="F:protein kinase activity"/>
    <property type="evidence" value="ECO:0007669"/>
    <property type="project" value="InterPro"/>
</dbReference>
<dbReference type="KEGG" id="pda:103722640"/>
<evidence type="ECO:0000313" key="2">
    <source>
        <dbReference type="RefSeq" id="XP_038980053.1"/>
    </source>
</evidence>
<reference evidence="1" key="1">
    <citation type="journal article" date="2019" name="Nat. Commun.">
        <title>Genome-wide association mapping of date palm fruit traits.</title>
        <authorList>
            <person name="Hazzouri K.M."/>
            <person name="Gros-Balthazard M."/>
            <person name="Flowers J.M."/>
            <person name="Copetti D."/>
            <person name="Lemansour A."/>
            <person name="Lebrun M."/>
            <person name="Masmoudi K."/>
            <person name="Ferrand S."/>
            <person name="Dhar M.I."/>
            <person name="Fresquez Z.A."/>
            <person name="Rosas U."/>
            <person name="Zhang J."/>
            <person name="Talag J."/>
            <person name="Lee S."/>
            <person name="Kudrna D."/>
            <person name="Powell R.F."/>
            <person name="Leitch I.J."/>
            <person name="Krueger R.R."/>
            <person name="Wing R.A."/>
            <person name="Amiri K.M.A."/>
            <person name="Purugganan M.D."/>
        </authorList>
    </citation>
    <scope>NUCLEOTIDE SEQUENCE [LARGE SCALE GENOMIC DNA]</scope>
    <source>
        <strain evidence="1">cv. Khalas</strain>
    </source>
</reference>
<protein>
    <submittedName>
        <fullName evidence="2">Uncharacterized protein LOC103722640</fullName>
    </submittedName>
</protein>
<dbReference type="PANTHER" id="PTHR45863:SF7">
    <property type="entry name" value="SERINE_THREONINE-PROTEIN KINASE BSK5"/>
    <property type="match status" value="1"/>
</dbReference>
<evidence type="ECO:0000313" key="1">
    <source>
        <dbReference type="Proteomes" id="UP000228380"/>
    </source>
</evidence>
<proteinExistence type="predicted"/>
<keyword evidence="1" id="KW-1185">Reference proteome</keyword>
<name>A0A8B9A835_PHODC</name>
<dbReference type="Proteomes" id="UP000228380">
    <property type="component" value="Chromosome 3"/>
</dbReference>
<reference evidence="2" key="2">
    <citation type="submission" date="2025-08" db="UniProtKB">
        <authorList>
            <consortium name="RefSeq"/>
        </authorList>
    </citation>
    <scope>IDENTIFICATION</scope>
    <source>
        <tissue evidence="2">Young leaves</tissue>
    </source>
</reference>
<dbReference type="GO" id="GO:0009742">
    <property type="term" value="P:brassinosteroid mediated signaling pathway"/>
    <property type="evidence" value="ECO:0007669"/>
    <property type="project" value="InterPro"/>
</dbReference>
<dbReference type="OrthoDB" id="1905385at2759"/>